<accession>A0ABX2D727</accession>
<evidence type="ECO:0000313" key="2">
    <source>
        <dbReference type="Proteomes" id="UP000702425"/>
    </source>
</evidence>
<name>A0ABX2D727_9CYAN</name>
<sequence length="111" mass="12812">MNAIDRLTPEQEALIPVYREKWRAIALSTEPIYRQKATEAVKAAYALLGKKPPLILFSDIPYAALHPTFSQMESLFWNDPWEQPNDLLDWQLYSQLTSILGGASHFCRYIK</sequence>
<dbReference type="EMBL" id="SRRZ01000196">
    <property type="protein sequence ID" value="NQE38266.1"/>
    <property type="molecule type" value="Genomic_DNA"/>
</dbReference>
<protein>
    <submittedName>
        <fullName evidence="1">Uncharacterized protein</fullName>
    </submittedName>
</protein>
<gene>
    <name evidence="1" type="ORF">E5S67_06051</name>
</gene>
<reference evidence="1 2" key="1">
    <citation type="journal article" date="2020" name="Sci. Rep.">
        <title>A novel cyanobacterial geosmin producer, revising GeoA distribution and dispersion patterns in Bacteria.</title>
        <authorList>
            <person name="Churro C."/>
            <person name="Semedo-Aguiar A.P."/>
            <person name="Silva A.D."/>
            <person name="Pereira-Leal J.B."/>
            <person name="Leite R.B."/>
        </authorList>
    </citation>
    <scope>NUCLEOTIDE SEQUENCE [LARGE SCALE GENOMIC DNA]</scope>
    <source>
        <strain evidence="1 2">IPMA8</strain>
    </source>
</reference>
<keyword evidence="2" id="KW-1185">Reference proteome</keyword>
<comment type="caution">
    <text evidence="1">The sequence shown here is derived from an EMBL/GenBank/DDBJ whole genome shotgun (WGS) entry which is preliminary data.</text>
</comment>
<dbReference type="RefSeq" id="WP_246277054.1">
    <property type="nucleotide sequence ID" value="NZ_CAWPPK010000108.1"/>
</dbReference>
<evidence type="ECO:0000313" key="1">
    <source>
        <dbReference type="EMBL" id="NQE38266.1"/>
    </source>
</evidence>
<dbReference type="Proteomes" id="UP000702425">
    <property type="component" value="Unassembled WGS sequence"/>
</dbReference>
<proteinExistence type="predicted"/>
<organism evidence="1 2">
    <name type="scientific">Microcoleus asticus IPMA8</name>
    <dbReference type="NCBI Taxonomy" id="2563858"/>
    <lineage>
        <taxon>Bacteria</taxon>
        <taxon>Bacillati</taxon>
        <taxon>Cyanobacteriota</taxon>
        <taxon>Cyanophyceae</taxon>
        <taxon>Oscillatoriophycideae</taxon>
        <taxon>Oscillatoriales</taxon>
        <taxon>Microcoleaceae</taxon>
        <taxon>Microcoleus</taxon>
        <taxon>Microcoleus asticus</taxon>
    </lineage>
</organism>